<dbReference type="InterPro" id="IPR045340">
    <property type="entry name" value="DUF6533"/>
</dbReference>
<feature type="transmembrane region" description="Helical" evidence="2">
    <location>
        <begin position="125"/>
        <end position="148"/>
    </location>
</feature>
<evidence type="ECO:0000256" key="2">
    <source>
        <dbReference type="SAM" id="Phobius"/>
    </source>
</evidence>
<feature type="transmembrane region" description="Helical" evidence="2">
    <location>
        <begin position="259"/>
        <end position="280"/>
    </location>
</feature>
<evidence type="ECO:0000259" key="3">
    <source>
        <dbReference type="Pfam" id="PF20151"/>
    </source>
</evidence>
<keyword evidence="2" id="KW-1133">Transmembrane helix</keyword>
<sequence>MDSAQVQGVLEALFGTISILQASKFSQVAAAVLAIYDHALTLDEEIRLVWNKPFSLVSLLYYINRYVGDILVILDAILYVNTFFSVDLCRDFLQISIWGPFITVWATQLIMQLRLYAMFGKSKKLLAFILPLLIAEIGGIVAVLILYVRTMAYTNSPLPPEISLLLPTLNLRMCAATSDERLLTAVYVPLFGYEAVMFMLALVALVRKYGAGRRQGFERGARLNATVNLLMQSSIAYFFVYFVACAVAVGMYLGLPFTYAEVLNSFLTVASIILGSRLVLSFRAYNYRPQTLDSFPASDLPPPSATYGSRRPPSHNQWASSPAGVARKGSDPYASTFSPATSKSTMPYWNSWDAGEHGNGSYLELDDVVSPVSENSQLGVAV</sequence>
<comment type="caution">
    <text evidence="4">The sequence shown here is derived from an EMBL/GenBank/DDBJ whole genome shotgun (WGS) entry which is preliminary data.</text>
</comment>
<feature type="transmembrane region" description="Helical" evidence="2">
    <location>
        <begin position="92"/>
        <end position="113"/>
    </location>
</feature>
<name>A0A5M3MH11_CONPW</name>
<dbReference type="KEGG" id="cput:CONPUDRAFT_83887"/>
<accession>A0A5M3MH11</accession>
<feature type="transmembrane region" description="Helical" evidence="2">
    <location>
        <begin position="227"/>
        <end position="253"/>
    </location>
</feature>
<reference evidence="5" key="1">
    <citation type="journal article" date="2012" name="Science">
        <title>The Paleozoic origin of enzymatic lignin decomposition reconstructed from 31 fungal genomes.</title>
        <authorList>
            <person name="Floudas D."/>
            <person name="Binder M."/>
            <person name="Riley R."/>
            <person name="Barry K."/>
            <person name="Blanchette R.A."/>
            <person name="Henrissat B."/>
            <person name="Martinez A.T."/>
            <person name="Otillar R."/>
            <person name="Spatafora J.W."/>
            <person name="Yadav J.S."/>
            <person name="Aerts A."/>
            <person name="Benoit I."/>
            <person name="Boyd A."/>
            <person name="Carlson A."/>
            <person name="Copeland A."/>
            <person name="Coutinho P.M."/>
            <person name="de Vries R.P."/>
            <person name="Ferreira P."/>
            <person name="Findley K."/>
            <person name="Foster B."/>
            <person name="Gaskell J."/>
            <person name="Glotzer D."/>
            <person name="Gorecki P."/>
            <person name="Heitman J."/>
            <person name="Hesse C."/>
            <person name="Hori C."/>
            <person name="Igarashi K."/>
            <person name="Jurgens J.A."/>
            <person name="Kallen N."/>
            <person name="Kersten P."/>
            <person name="Kohler A."/>
            <person name="Kuees U."/>
            <person name="Kumar T.K.A."/>
            <person name="Kuo A."/>
            <person name="LaButti K."/>
            <person name="Larrondo L.F."/>
            <person name="Lindquist E."/>
            <person name="Ling A."/>
            <person name="Lombard V."/>
            <person name="Lucas S."/>
            <person name="Lundell T."/>
            <person name="Martin R."/>
            <person name="McLaughlin D.J."/>
            <person name="Morgenstern I."/>
            <person name="Morin E."/>
            <person name="Murat C."/>
            <person name="Nagy L.G."/>
            <person name="Nolan M."/>
            <person name="Ohm R.A."/>
            <person name="Patyshakuliyeva A."/>
            <person name="Rokas A."/>
            <person name="Ruiz-Duenas F.J."/>
            <person name="Sabat G."/>
            <person name="Salamov A."/>
            <person name="Samejima M."/>
            <person name="Schmutz J."/>
            <person name="Slot J.C."/>
            <person name="St John F."/>
            <person name="Stenlid J."/>
            <person name="Sun H."/>
            <person name="Sun S."/>
            <person name="Syed K."/>
            <person name="Tsang A."/>
            <person name="Wiebenga A."/>
            <person name="Young D."/>
            <person name="Pisabarro A."/>
            <person name="Eastwood D.C."/>
            <person name="Martin F."/>
            <person name="Cullen D."/>
            <person name="Grigoriev I.V."/>
            <person name="Hibbett D.S."/>
        </authorList>
    </citation>
    <scope>NUCLEOTIDE SEQUENCE [LARGE SCALE GENOMIC DNA]</scope>
    <source>
        <strain evidence="5">RWD-64-598 SS2</strain>
    </source>
</reference>
<dbReference type="AlphaFoldDB" id="A0A5M3MH11"/>
<dbReference type="EMBL" id="JH711582">
    <property type="protein sequence ID" value="EIW78512.1"/>
    <property type="molecule type" value="Genomic_DNA"/>
</dbReference>
<dbReference type="Pfam" id="PF20151">
    <property type="entry name" value="DUF6533"/>
    <property type="match status" value="1"/>
</dbReference>
<proteinExistence type="predicted"/>
<organism evidence="4 5">
    <name type="scientific">Coniophora puteana (strain RWD-64-598)</name>
    <name type="common">Brown rot fungus</name>
    <dbReference type="NCBI Taxonomy" id="741705"/>
    <lineage>
        <taxon>Eukaryota</taxon>
        <taxon>Fungi</taxon>
        <taxon>Dikarya</taxon>
        <taxon>Basidiomycota</taxon>
        <taxon>Agaricomycotina</taxon>
        <taxon>Agaricomycetes</taxon>
        <taxon>Agaricomycetidae</taxon>
        <taxon>Boletales</taxon>
        <taxon>Coniophorineae</taxon>
        <taxon>Coniophoraceae</taxon>
        <taxon>Coniophora</taxon>
    </lineage>
</organism>
<dbReference type="GeneID" id="19210679"/>
<evidence type="ECO:0000256" key="1">
    <source>
        <dbReference type="SAM" id="MobiDB-lite"/>
    </source>
</evidence>
<keyword evidence="2" id="KW-0472">Membrane</keyword>
<gene>
    <name evidence="4" type="ORF">CONPUDRAFT_83887</name>
</gene>
<evidence type="ECO:0000313" key="4">
    <source>
        <dbReference type="EMBL" id="EIW78512.1"/>
    </source>
</evidence>
<evidence type="ECO:0000313" key="5">
    <source>
        <dbReference type="Proteomes" id="UP000053558"/>
    </source>
</evidence>
<keyword evidence="5" id="KW-1185">Reference proteome</keyword>
<feature type="region of interest" description="Disordered" evidence="1">
    <location>
        <begin position="296"/>
        <end position="341"/>
    </location>
</feature>
<feature type="transmembrane region" description="Helical" evidence="2">
    <location>
        <begin position="186"/>
        <end position="206"/>
    </location>
</feature>
<keyword evidence="2" id="KW-0812">Transmembrane</keyword>
<feature type="transmembrane region" description="Helical" evidence="2">
    <location>
        <begin position="66"/>
        <end position="86"/>
    </location>
</feature>
<protein>
    <recommendedName>
        <fullName evidence="3">DUF6533 domain-containing protein</fullName>
    </recommendedName>
</protein>
<dbReference type="OrthoDB" id="3349377at2759"/>
<dbReference type="RefSeq" id="XP_007771533.1">
    <property type="nucleotide sequence ID" value="XM_007773343.1"/>
</dbReference>
<dbReference type="OMA" id="WEIANIL"/>
<feature type="domain" description="DUF6533" evidence="3">
    <location>
        <begin position="26"/>
        <end position="68"/>
    </location>
</feature>
<dbReference type="Proteomes" id="UP000053558">
    <property type="component" value="Unassembled WGS sequence"/>
</dbReference>